<protein>
    <submittedName>
        <fullName evidence="3">Chain-length determining protein</fullName>
    </submittedName>
</protein>
<keyword evidence="2" id="KW-0812">Transmembrane</keyword>
<feature type="coiled-coil region" evidence="1">
    <location>
        <begin position="166"/>
        <end position="240"/>
    </location>
</feature>
<dbReference type="Proteomes" id="UP001321526">
    <property type="component" value="Chromosome"/>
</dbReference>
<organism evidence="3 4">
    <name type="scientific">Salinicola endophyticus</name>
    <dbReference type="NCBI Taxonomy" id="1949083"/>
    <lineage>
        <taxon>Bacteria</taxon>
        <taxon>Pseudomonadati</taxon>
        <taxon>Pseudomonadota</taxon>
        <taxon>Gammaproteobacteria</taxon>
        <taxon>Oceanospirillales</taxon>
        <taxon>Halomonadaceae</taxon>
        <taxon>Salinicola</taxon>
    </lineage>
</organism>
<feature type="transmembrane region" description="Helical" evidence="2">
    <location>
        <begin position="338"/>
        <end position="358"/>
    </location>
</feature>
<evidence type="ECO:0000256" key="1">
    <source>
        <dbReference type="SAM" id="Coils"/>
    </source>
</evidence>
<keyword evidence="2" id="KW-1133">Transmembrane helix</keyword>
<keyword evidence="4" id="KW-1185">Reference proteome</keyword>
<dbReference type="PANTHER" id="PTHR32309:SF13">
    <property type="entry name" value="FERRIC ENTEROBACTIN TRANSPORT PROTEIN FEPE"/>
    <property type="match status" value="1"/>
</dbReference>
<evidence type="ECO:0000313" key="3">
    <source>
        <dbReference type="EMBL" id="WFF42653.1"/>
    </source>
</evidence>
<evidence type="ECO:0000313" key="4">
    <source>
        <dbReference type="Proteomes" id="UP001321526"/>
    </source>
</evidence>
<dbReference type="PANTHER" id="PTHR32309">
    <property type="entry name" value="TYROSINE-PROTEIN KINASE"/>
    <property type="match status" value="1"/>
</dbReference>
<reference evidence="3 4" key="1">
    <citation type="submission" date="2019-01" db="EMBL/GenBank/DDBJ databases">
        <title>Genome sequence of Salinicola endophyticus REST5.</title>
        <authorList>
            <person name="Nascimento F.X."/>
        </authorList>
    </citation>
    <scope>NUCLEOTIDE SEQUENCE [LARGE SCALE GENOMIC DNA]</scope>
    <source>
        <strain evidence="3 4">REST5</strain>
    </source>
</reference>
<dbReference type="InterPro" id="IPR050445">
    <property type="entry name" value="Bact_polysacc_biosynth/exp"/>
</dbReference>
<name>A0ABY8FLY2_9GAMM</name>
<keyword evidence="2" id="KW-0472">Membrane</keyword>
<gene>
    <name evidence="3" type="ORF">EVC62_14750</name>
</gene>
<sequence length="363" mass="40488">MRFKIFFLKYPHWAVCALVVVLNSFYWFAVASDRYVSHANVVLESPQLSQPQLNFGALLSGASGNADMLILRDYMRSTDMLKLLNKELGFSSKYSDDRIDFFSRLSSANAPLEVMHDYFLKRVSVEVDDYAGVLRVDVEGFDPKTAHAVNETLLSEGEKHMNALGRQLAQEQVKFLEKQVDQLRAGYKEAQQSLLDYQNDNGLVSPTGTVESLSSVVASLQAKRAKLEAEKNALMSYQSANAPQVVRVNSEIQAIAKQISNEQSRLAANSGTALNAISSEYQSLQLEAKFAQESYSGALAALESTRIEAARKLKQLSILQSPTLPEYPEMPKRLYNSVLFGLIALFVAFIINMLIVIVKDHRD</sequence>
<accession>A0ABY8FLY2</accession>
<proteinExistence type="predicted"/>
<keyword evidence="1" id="KW-0175">Coiled coil</keyword>
<feature type="transmembrane region" description="Helical" evidence="2">
    <location>
        <begin position="12"/>
        <end position="32"/>
    </location>
</feature>
<dbReference type="RefSeq" id="WP_282235170.1">
    <property type="nucleotide sequence ID" value="NZ_CP035631.1"/>
</dbReference>
<dbReference type="EMBL" id="CP035631">
    <property type="protein sequence ID" value="WFF42653.1"/>
    <property type="molecule type" value="Genomic_DNA"/>
</dbReference>
<evidence type="ECO:0000256" key="2">
    <source>
        <dbReference type="SAM" id="Phobius"/>
    </source>
</evidence>